<organism evidence="1 2">
    <name type="scientific">Chromobacterium phragmitis</name>
    <dbReference type="NCBI Taxonomy" id="2202141"/>
    <lineage>
        <taxon>Bacteria</taxon>
        <taxon>Pseudomonadati</taxon>
        <taxon>Pseudomonadota</taxon>
        <taxon>Betaproteobacteria</taxon>
        <taxon>Neisseriales</taxon>
        <taxon>Chromobacteriaceae</taxon>
        <taxon>Chromobacterium</taxon>
    </lineage>
</organism>
<dbReference type="AlphaFoldDB" id="A0A344UIU3"/>
<dbReference type="PANTHER" id="PTHR39327:SF1">
    <property type="entry name" value="BLR5470 PROTEIN"/>
    <property type="match status" value="1"/>
</dbReference>
<proteinExistence type="predicted"/>
<name>A0A344UIU3_9NEIS</name>
<dbReference type="EMBL" id="CP029554">
    <property type="protein sequence ID" value="AXE35191.1"/>
    <property type="molecule type" value="Genomic_DNA"/>
</dbReference>
<evidence type="ECO:0000313" key="2">
    <source>
        <dbReference type="Proteomes" id="UP000252038"/>
    </source>
</evidence>
<sequence length="250" mass="27953">MSIFAEGSIISLSATVAFISRRGMNMKLVMPVFRRRPSRPRRWLLPVMLLLAGLCVAAASLPTERAAARYGPRAAALYREWNQLLGGLQGAEERQKLSEINQFFNRRILYREDIDNWGVQDYWATPLEMFGKGAGDCEDFSIGKYISLLVLGVSPDKLRLVYVKARIGGPGSTISQAHMVLAYYATPSAEPLILDSLVTSIDPASQRPDLLPVFSFNAQGLWVGSRSSDVSKLTRWRQVMDKMKNEGFTF</sequence>
<dbReference type="Proteomes" id="UP000252038">
    <property type="component" value="Chromosome"/>
</dbReference>
<accession>A0A344UIU3</accession>
<dbReference type="Gene3D" id="3.10.620.30">
    <property type="match status" value="1"/>
</dbReference>
<evidence type="ECO:0000313" key="1">
    <source>
        <dbReference type="EMBL" id="AXE35191.1"/>
    </source>
</evidence>
<dbReference type="InterPro" id="IPR010319">
    <property type="entry name" value="Transglutaminase-like_Cys_pept"/>
</dbReference>
<gene>
    <name evidence="1" type="ORF">DK843_13365</name>
</gene>
<dbReference type="PANTHER" id="PTHR39327">
    <property type="match status" value="1"/>
</dbReference>
<protein>
    <submittedName>
        <fullName evidence="1">Transglutaminase</fullName>
    </submittedName>
</protein>
<reference evidence="1 2" key="1">
    <citation type="submission" date="2018-05" db="EMBL/GenBank/DDBJ databases">
        <title>Genome sequencing, assembly and analysis of the novel insecticidal bacterium, Chromobacterium phragmitis.</title>
        <authorList>
            <person name="Sparks M.E."/>
            <person name="Blackburn M.B."/>
            <person name="Gundersen-Rindal D.E."/>
        </authorList>
    </citation>
    <scope>NUCLEOTIDE SEQUENCE [LARGE SCALE GENOMIC DNA]</scope>
    <source>
        <strain evidence="1">IIBBL 274-1</strain>
    </source>
</reference>
<dbReference type="KEGG" id="chrb:DK843_13365"/>
<dbReference type="Pfam" id="PF06035">
    <property type="entry name" value="Peptidase_C93"/>
    <property type="match status" value="1"/>
</dbReference>